<evidence type="ECO:0000313" key="3">
    <source>
        <dbReference type="EMBL" id="KAK8751997.1"/>
    </source>
</evidence>
<dbReference type="AlphaFoldDB" id="A0AAW0Y5W5"/>
<accession>A0AAW0Y5W5</accession>
<proteinExistence type="predicted"/>
<feature type="region of interest" description="Disordered" evidence="1">
    <location>
        <begin position="27"/>
        <end position="113"/>
    </location>
</feature>
<gene>
    <name evidence="3" type="ORF">OTU49_011651</name>
</gene>
<protein>
    <submittedName>
        <fullName evidence="3">Uncharacterized protein</fullName>
    </submittedName>
</protein>
<feature type="chain" id="PRO_5043519590" evidence="2">
    <location>
        <begin position="17"/>
        <end position="137"/>
    </location>
</feature>
<evidence type="ECO:0000256" key="1">
    <source>
        <dbReference type="SAM" id="MobiDB-lite"/>
    </source>
</evidence>
<reference evidence="3 4" key="1">
    <citation type="journal article" date="2024" name="BMC Genomics">
        <title>Genome assembly of redclaw crayfish (Cherax quadricarinatus) provides insights into its immune adaptation and hypoxia tolerance.</title>
        <authorList>
            <person name="Liu Z."/>
            <person name="Zheng J."/>
            <person name="Li H."/>
            <person name="Fang K."/>
            <person name="Wang S."/>
            <person name="He J."/>
            <person name="Zhou D."/>
            <person name="Weng S."/>
            <person name="Chi M."/>
            <person name="Gu Z."/>
            <person name="He J."/>
            <person name="Li F."/>
            <person name="Wang M."/>
        </authorList>
    </citation>
    <scope>NUCLEOTIDE SEQUENCE [LARGE SCALE GENOMIC DNA]</scope>
    <source>
        <strain evidence="3">ZL_2023a</strain>
    </source>
</reference>
<feature type="compositionally biased region" description="Polar residues" evidence="1">
    <location>
        <begin position="70"/>
        <end position="91"/>
    </location>
</feature>
<sequence>FVLILTLLAVATRSRCRRRRRLPDVAADNNKPREEVPLAPLTVGSLDAVAEDDGTPPEVLTEVQEPQVPDSPSSERSSHTYVPTHPTHSSTLPRPHRHLSPRPQPLHSVDLPHITSNDHKYYTLKINCTRQNNESFV</sequence>
<evidence type="ECO:0000313" key="4">
    <source>
        <dbReference type="Proteomes" id="UP001445076"/>
    </source>
</evidence>
<keyword evidence="4" id="KW-1185">Reference proteome</keyword>
<feature type="non-terminal residue" evidence="3">
    <location>
        <position position="1"/>
    </location>
</feature>
<dbReference type="Proteomes" id="UP001445076">
    <property type="component" value="Unassembled WGS sequence"/>
</dbReference>
<keyword evidence="2" id="KW-0732">Signal</keyword>
<organism evidence="3 4">
    <name type="scientific">Cherax quadricarinatus</name>
    <name type="common">Australian red claw crayfish</name>
    <dbReference type="NCBI Taxonomy" id="27406"/>
    <lineage>
        <taxon>Eukaryota</taxon>
        <taxon>Metazoa</taxon>
        <taxon>Ecdysozoa</taxon>
        <taxon>Arthropoda</taxon>
        <taxon>Crustacea</taxon>
        <taxon>Multicrustacea</taxon>
        <taxon>Malacostraca</taxon>
        <taxon>Eumalacostraca</taxon>
        <taxon>Eucarida</taxon>
        <taxon>Decapoda</taxon>
        <taxon>Pleocyemata</taxon>
        <taxon>Astacidea</taxon>
        <taxon>Parastacoidea</taxon>
        <taxon>Parastacidae</taxon>
        <taxon>Cherax</taxon>
    </lineage>
</organism>
<dbReference type="EMBL" id="JARKIK010000005">
    <property type="protein sequence ID" value="KAK8751997.1"/>
    <property type="molecule type" value="Genomic_DNA"/>
</dbReference>
<name>A0AAW0Y5W5_CHEQU</name>
<comment type="caution">
    <text evidence="3">The sequence shown here is derived from an EMBL/GenBank/DDBJ whole genome shotgun (WGS) entry which is preliminary data.</text>
</comment>
<feature type="signal peptide" evidence="2">
    <location>
        <begin position="1"/>
        <end position="16"/>
    </location>
</feature>
<evidence type="ECO:0000256" key="2">
    <source>
        <dbReference type="SAM" id="SignalP"/>
    </source>
</evidence>